<dbReference type="AlphaFoldDB" id="A0A806KIP7"/>
<keyword evidence="8 9" id="KW-0624">Polysaccharide degradation</keyword>
<evidence type="ECO:0000256" key="3">
    <source>
        <dbReference type="ARBA" id="ARBA00012590"/>
    </source>
</evidence>
<evidence type="ECO:0000313" key="12">
    <source>
        <dbReference type="EMBL" id="AGS52740.1"/>
    </source>
</evidence>
<keyword evidence="4 9" id="KW-0858">Xylan degradation</keyword>
<evidence type="ECO:0000256" key="10">
    <source>
        <dbReference type="SAM" id="SignalP"/>
    </source>
</evidence>
<dbReference type="Gene3D" id="2.60.120.260">
    <property type="entry name" value="Galactose-binding domain-like"/>
    <property type="match status" value="1"/>
</dbReference>
<comment type="pathway">
    <text evidence="2 9">Glycan degradation; xylan degradation.</text>
</comment>
<name>A0A806KIP7_9BACT</name>
<comment type="catalytic activity">
    <reaction evidence="1 9">
        <text>Endohydrolysis of (1-&gt;4)-beta-D-xylosidic linkages in xylans.</text>
        <dbReference type="EC" id="3.2.1.8"/>
    </reaction>
</comment>
<dbReference type="InterPro" id="IPR033123">
    <property type="entry name" value="GH11_dom"/>
</dbReference>
<dbReference type="PANTHER" id="PTHR46828">
    <property type="entry name" value="ENDO-1,4-BETA-XYLANASE A-RELATED"/>
    <property type="match status" value="1"/>
</dbReference>
<dbReference type="SUPFAM" id="SSF49899">
    <property type="entry name" value="Concanavalin A-like lectins/glucanases"/>
    <property type="match status" value="1"/>
</dbReference>
<evidence type="ECO:0000256" key="7">
    <source>
        <dbReference type="ARBA" id="ARBA00023295"/>
    </source>
</evidence>
<dbReference type="InterPro" id="IPR026444">
    <property type="entry name" value="Secre_tail"/>
</dbReference>
<evidence type="ECO:0000256" key="1">
    <source>
        <dbReference type="ARBA" id="ARBA00000681"/>
    </source>
</evidence>
<dbReference type="PROSITE" id="PS51761">
    <property type="entry name" value="GH11_3"/>
    <property type="match status" value="1"/>
</dbReference>
<dbReference type="Pfam" id="PF18998">
    <property type="entry name" value="Flg_new_2"/>
    <property type="match status" value="1"/>
</dbReference>
<evidence type="ECO:0000256" key="4">
    <source>
        <dbReference type="ARBA" id="ARBA00022651"/>
    </source>
</evidence>
<dbReference type="EMBL" id="JQ844206">
    <property type="protein sequence ID" value="AGS52740.1"/>
    <property type="molecule type" value="Genomic_DNA"/>
</dbReference>
<dbReference type="NCBIfam" id="TIGR04183">
    <property type="entry name" value="Por_Secre_tail"/>
    <property type="match status" value="1"/>
</dbReference>
<dbReference type="PANTHER" id="PTHR46828:SF2">
    <property type="entry name" value="ENDO-1,4-BETA-XYLANASE A-RELATED"/>
    <property type="match status" value="1"/>
</dbReference>
<dbReference type="InterPro" id="IPR013320">
    <property type="entry name" value="ConA-like_dom_sf"/>
</dbReference>
<dbReference type="Pfam" id="PF00457">
    <property type="entry name" value="Glyco_hydro_11"/>
    <property type="match status" value="1"/>
</dbReference>
<dbReference type="InterPro" id="IPR044060">
    <property type="entry name" value="Bacterial_rp_domain"/>
</dbReference>
<keyword evidence="6 9" id="KW-0119">Carbohydrate metabolism</keyword>
<keyword evidence="10" id="KW-0732">Signal</keyword>
<keyword evidence="7 9" id="KW-0326">Glycosidase</keyword>
<keyword evidence="5 9" id="KW-0378">Hydrolase</keyword>
<dbReference type="InterPro" id="IPR008979">
    <property type="entry name" value="Galactose-bd-like_sf"/>
</dbReference>
<dbReference type="InterPro" id="IPR003305">
    <property type="entry name" value="CenC_carb-bd"/>
</dbReference>
<dbReference type="EC" id="3.2.1.8" evidence="3 9"/>
<protein>
    <recommendedName>
        <fullName evidence="3 9">endo-1,4-beta-xylanase</fullName>
        <ecNumber evidence="3 9">3.2.1.8</ecNumber>
    </recommendedName>
</protein>
<feature type="signal peptide" evidence="10">
    <location>
        <begin position="1"/>
        <end position="20"/>
    </location>
</feature>
<comment type="similarity">
    <text evidence="9">Belongs to the glycosyl hydrolase 11 (cellulase G) family.</text>
</comment>
<dbReference type="InterPro" id="IPR013378">
    <property type="entry name" value="InlB-like_B-rpt"/>
</dbReference>
<dbReference type="UniPathway" id="UPA00114"/>
<feature type="domain" description="GH11" evidence="11">
    <location>
        <begin position="42"/>
        <end position="273"/>
    </location>
</feature>
<dbReference type="SUPFAM" id="SSF49785">
    <property type="entry name" value="Galactose-binding domain-like"/>
    <property type="match status" value="1"/>
</dbReference>
<accession>A0A806KIP7</accession>
<evidence type="ECO:0000256" key="6">
    <source>
        <dbReference type="ARBA" id="ARBA00023277"/>
    </source>
</evidence>
<proteinExistence type="inferred from homology"/>
<dbReference type="InterPro" id="IPR001137">
    <property type="entry name" value="Glyco_hydro_11"/>
</dbReference>
<feature type="chain" id="PRO_5032614115" description="endo-1,4-beta-xylanase" evidence="10">
    <location>
        <begin position="21"/>
        <end position="594"/>
    </location>
</feature>
<feature type="active site" description="Nucleophile" evidence="9">
    <location>
        <position position="158"/>
    </location>
</feature>
<dbReference type="GO" id="GO:0045493">
    <property type="term" value="P:xylan catabolic process"/>
    <property type="evidence" value="ECO:0007669"/>
    <property type="project" value="UniProtKB-UniRule"/>
</dbReference>
<feature type="active site" description="Proton donor" evidence="9">
    <location>
        <position position="260"/>
    </location>
</feature>
<evidence type="ECO:0000256" key="2">
    <source>
        <dbReference type="ARBA" id="ARBA00004851"/>
    </source>
</evidence>
<dbReference type="InterPro" id="IPR013319">
    <property type="entry name" value="GH11/12"/>
</dbReference>
<organism evidence="12">
    <name type="scientific">uncultured bacterium contig00069</name>
    <dbReference type="NCBI Taxonomy" id="1181550"/>
    <lineage>
        <taxon>Bacteria</taxon>
        <taxon>environmental samples</taxon>
    </lineage>
</organism>
<reference evidence="12" key="1">
    <citation type="submission" date="2012-03" db="EMBL/GenBank/DDBJ databases">
        <title>Functional metagenomics reveals considerable lignocellulase gene clusters in the gut microbiome of a wood-feeding higher termite.</title>
        <authorList>
            <person name="Liu N."/>
        </authorList>
    </citation>
    <scope>NUCLEOTIDE SEQUENCE</scope>
</reference>
<sequence>MKKFIAALFFATFFCNSLFAQGDCSFPSTQLTNGNELTVTSQWQTTGTVSGTEYEYELWHNANESSNAVSMTIYGANQGGGAAFRGEWNEPDTKFDYLARIGYKFEKSGNGSGKLYTEYGDIFADYRYTRSSRMMGNNYSYIGIYGWARAGNDANLVEYYIVDDWWGNRHQDDNTSVTTSTTGGNEVGTINVDGGSYKVIKSTRQNAPSIEGDNSNFDQYFSVRQSPRKCGTISITEHFREWDRLGLKLGKLYEAKILAEAGAYETYAASSGWIDYSYAHMRVGDLCSNGEFELKVNISPITGGSVNKSPNNICYASGNVNLTATPHTGWKFDGWSGDATGTNASTSVTMNGNKNVTANFSLEADGTNLIKNGDFANTEDWTLNTWENSAGTFSAASNTGTINITTLPTTGDIWDLQLIQAGIPLIKGVTYRLAFDARAASARDISLEVQKHTADWDSYFQKSNIGLTTSNQTFEYEFTMENDSDENARIAFNVGNSDANVFLSNVELVVVSSSSPIRQFSQLSKADFRVSSLNGALRIESKANASIYLYDISGNKVLDFNVPAGESIVRLSLPSGIYIVKNLGNKKAQKVMVK</sequence>
<dbReference type="Gene3D" id="2.60.120.180">
    <property type="match status" value="1"/>
</dbReference>
<evidence type="ECO:0000256" key="9">
    <source>
        <dbReference type="PROSITE-ProRule" id="PRU01097"/>
    </source>
</evidence>
<evidence type="ECO:0000259" key="11">
    <source>
        <dbReference type="PROSITE" id="PS51761"/>
    </source>
</evidence>
<evidence type="ECO:0000256" key="8">
    <source>
        <dbReference type="ARBA" id="ARBA00023326"/>
    </source>
</evidence>
<evidence type="ECO:0000256" key="5">
    <source>
        <dbReference type="ARBA" id="ARBA00022801"/>
    </source>
</evidence>
<dbReference type="GO" id="GO:0031176">
    <property type="term" value="F:endo-1,4-beta-xylanase activity"/>
    <property type="evidence" value="ECO:0007669"/>
    <property type="project" value="UniProtKB-UniRule"/>
</dbReference>
<dbReference type="Pfam" id="PF02018">
    <property type="entry name" value="CBM_4_9"/>
    <property type="match status" value="1"/>
</dbReference>
<dbReference type="NCBIfam" id="TIGR02543">
    <property type="entry name" value="List_Bact_rpt"/>
    <property type="match status" value="1"/>
</dbReference>